<dbReference type="EMBL" id="CP095073">
    <property type="protein sequence ID" value="UOQ45939.1"/>
    <property type="molecule type" value="Genomic_DNA"/>
</dbReference>
<proteinExistence type="predicted"/>
<gene>
    <name evidence="2" type="ORF">MUN89_08465</name>
</gene>
<organism evidence="2 3">
    <name type="scientific">Halobacillus salinarum</name>
    <dbReference type="NCBI Taxonomy" id="2932257"/>
    <lineage>
        <taxon>Bacteria</taxon>
        <taxon>Bacillati</taxon>
        <taxon>Bacillota</taxon>
        <taxon>Bacilli</taxon>
        <taxon>Bacillales</taxon>
        <taxon>Bacillaceae</taxon>
        <taxon>Halobacillus</taxon>
    </lineage>
</organism>
<evidence type="ECO:0000256" key="1">
    <source>
        <dbReference type="SAM" id="Phobius"/>
    </source>
</evidence>
<dbReference type="RefSeq" id="WP_244712884.1">
    <property type="nucleotide sequence ID" value="NZ_CP095073.1"/>
</dbReference>
<feature type="transmembrane region" description="Helical" evidence="1">
    <location>
        <begin position="102"/>
        <end position="122"/>
    </location>
</feature>
<evidence type="ECO:0000313" key="2">
    <source>
        <dbReference type="EMBL" id="UOQ45939.1"/>
    </source>
</evidence>
<keyword evidence="1" id="KW-1133">Transmembrane helix</keyword>
<evidence type="ECO:0000313" key="3">
    <source>
        <dbReference type="Proteomes" id="UP000831787"/>
    </source>
</evidence>
<feature type="transmembrane region" description="Helical" evidence="1">
    <location>
        <begin position="35"/>
        <end position="53"/>
    </location>
</feature>
<accession>A0ABY4ENA2</accession>
<keyword evidence="3" id="KW-1185">Reference proteome</keyword>
<dbReference type="Proteomes" id="UP000831787">
    <property type="component" value="Chromosome"/>
</dbReference>
<feature type="transmembrane region" description="Helical" evidence="1">
    <location>
        <begin position="7"/>
        <end position="29"/>
    </location>
</feature>
<feature type="transmembrane region" description="Helical" evidence="1">
    <location>
        <begin position="73"/>
        <end position="90"/>
    </location>
</feature>
<name>A0ABY4ENA2_9BACI</name>
<keyword evidence="1" id="KW-0472">Membrane</keyword>
<reference evidence="2 3" key="1">
    <citation type="submission" date="2022-04" db="EMBL/GenBank/DDBJ databases">
        <title>Halobacillus sp. isolated from saltern.</title>
        <authorList>
            <person name="Won M."/>
            <person name="Lee C.-M."/>
            <person name="Woen H.-Y."/>
            <person name="Kwon S.-W."/>
        </authorList>
    </citation>
    <scope>NUCLEOTIDE SEQUENCE [LARGE SCALE GENOMIC DNA]</scope>
    <source>
        <strain evidence="2 3">SSBR10-3</strain>
    </source>
</reference>
<keyword evidence="1" id="KW-0812">Transmembrane</keyword>
<sequence>MDYYPKAYFILGLLFTGFGGMFLIIAIIANEVPSHHSYLMITLAVLSFSMSYLYPQFKQKDERMKLIRQKAMVYSYFAMMIYLIFFLVLLQLEGVSFSGQELIHLLLSLQISTIFLSMVILAKRY</sequence>
<protein>
    <submittedName>
        <fullName evidence="2">Permease</fullName>
    </submittedName>
</protein>